<name>A0ABS0L7S5_9BACT</name>
<accession>A0ABS0L7S5</accession>
<feature type="chain" id="PRO_5045833959" description="Lipoprotein" evidence="1">
    <location>
        <begin position="20"/>
        <end position="154"/>
    </location>
</feature>
<keyword evidence="3" id="KW-1185">Reference proteome</keyword>
<dbReference type="RefSeq" id="WP_196957221.1">
    <property type="nucleotide sequence ID" value="NZ_JADWYK010000021.1"/>
</dbReference>
<feature type="signal peptide" evidence="1">
    <location>
        <begin position="1"/>
        <end position="19"/>
    </location>
</feature>
<organism evidence="2 3">
    <name type="scientific">Hymenobacter guriensis</name>
    <dbReference type="NCBI Taxonomy" id="2793065"/>
    <lineage>
        <taxon>Bacteria</taxon>
        <taxon>Pseudomonadati</taxon>
        <taxon>Bacteroidota</taxon>
        <taxon>Cytophagia</taxon>
        <taxon>Cytophagales</taxon>
        <taxon>Hymenobacteraceae</taxon>
        <taxon>Hymenobacter</taxon>
    </lineage>
</organism>
<dbReference type="EMBL" id="JADWYK010000021">
    <property type="protein sequence ID" value="MBG8556203.1"/>
    <property type="molecule type" value="Genomic_DNA"/>
</dbReference>
<dbReference type="Proteomes" id="UP000601099">
    <property type="component" value="Unassembled WGS sequence"/>
</dbReference>
<reference evidence="2 3" key="1">
    <citation type="submission" date="2020-11" db="EMBL/GenBank/DDBJ databases">
        <title>Hymenobacter sp.</title>
        <authorList>
            <person name="Kim M.K."/>
        </authorList>
    </citation>
    <scope>NUCLEOTIDE SEQUENCE [LARGE SCALE GENOMIC DNA]</scope>
    <source>
        <strain evidence="2 3">BT594</strain>
    </source>
</reference>
<gene>
    <name evidence="2" type="ORF">I5L79_21840</name>
</gene>
<protein>
    <recommendedName>
        <fullName evidence="4">Lipoprotein</fullName>
    </recommendedName>
</protein>
<evidence type="ECO:0008006" key="4">
    <source>
        <dbReference type="Google" id="ProtNLM"/>
    </source>
</evidence>
<keyword evidence="1" id="KW-0732">Signal</keyword>
<evidence type="ECO:0000256" key="1">
    <source>
        <dbReference type="SAM" id="SignalP"/>
    </source>
</evidence>
<comment type="caution">
    <text evidence="2">The sequence shown here is derived from an EMBL/GenBank/DDBJ whole genome shotgun (WGS) entry which is preliminary data.</text>
</comment>
<evidence type="ECO:0000313" key="3">
    <source>
        <dbReference type="Proteomes" id="UP000601099"/>
    </source>
</evidence>
<proteinExistence type="predicted"/>
<evidence type="ECO:0000313" key="2">
    <source>
        <dbReference type="EMBL" id="MBG8556203.1"/>
    </source>
</evidence>
<sequence>MLRLLLVWTLLFQSSCVGFSIVAGTKQLEVGKSLGPTIGEDGRLNGGTTPADALRLWGKPHRIVAEGTQEKWIYKSGELAWRGMEVWAIVPVPLLLPVGHRKVALEFTNGQLVNYTVGDGRERFFGYFILQTDSKVWRFNWEARNSCDVGYGCK</sequence>